<dbReference type="Pfam" id="PF01455">
    <property type="entry name" value="HupF_HypC"/>
    <property type="match status" value="1"/>
</dbReference>
<sequence length="76" mass="8358">MCLAVPGKILARQDMLATIEVGGVTRKVSVMLLPDAQVGDFVLMHAGFAVQVIDEEEAQKTLALFKELEQYAEHDK</sequence>
<dbReference type="STRING" id="1123291.SAMN04490355_1005127"/>
<dbReference type="RefSeq" id="WP_090933213.1">
    <property type="nucleotide sequence ID" value="NZ_FOTS01000005.1"/>
</dbReference>
<name>A0A1I4HZC8_9FIRM</name>
<dbReference type="GO" id="GO:0005506">
    <property type="term" value="F:iron ion binding"/>
    <property type="evidence" value="ECO:0007669"/>
    <property type="project" value="TreeGrafter"/>
</dbReference>
<evidence type="ECO:0000256" key="1">
    <source>
        <dbReference type="ARBA" id="ARBA00006018"/>
    </source>
</evidence>
<dbReference type="GO" id="GO:1902670">
    <property type="term" value="F:carbon dioxide binding"/>
    <property type="evidence" value="ECO:0007669"/>
    <property type="project" value="TreeGrafter"/>
</dbReference>
<dbReference type="NCBIfam" id="TIGR00074">
    <property type="entry name" value="hypC_hupF"/>
    <property type="match status" value="1"/>
</dbReference>
<dbReference type="GO" id="GO:0051604">
    <property type="term" value="P:protein maturation"/>
    <property type="evidence" value="ECO:0007669"/>
    <property type="project" value="TreeGrafter"/>
</dbReference>
<dbReference type="PANTHER" id="PTHR35177">
    <property type="entry name" value="HYDROGENASE MATURATION FACTOR HYBG"/>
    <property type="match status" value="1"/>
</dbReference>
<dbReference type="PRINTS" id="PR00445">
    <property type="entry name" value="HUPFHYPC"/>
</dbReference>
<dbReference type="PROSITE" id="PS01097">
    <property type="entry name" value="HUPF_HYPC"/>
    <property type="match status" value="1"/>
</dbReference>
<dbReference type="AlphaFoldDB" id="A0A1I4HZC8"/>
<reference evidence="3" key="1">
    <citation type="submission" date="2016-10" db="EMBL/GenBank/DDBJ databases">
        <authorList>
            <person name="Varghese N."/>
            <person name="Submissions S."/>
        </authorList>
    </citation>
    <scope>NUCLEOTIDE SEQUENCE [LARGE SCALE GENOMIC DNA]</scope>
    <source>
        <strain evidence="3">DSM 13327</strain>
    </source>
</reference>
<dbReference type="InterPro" id="IPR001109">
    <property type="entry name" value="Hydrogenase_HupF/HypC"/>
</dbReference>
<protein>
    <submittedName>
        <fullName evidence="2">Hydrogenase maturation protein HypC</fullName>
    </submittedName>
</protein>
<gene>
    <name evidence="2" type="ORF">SAMN04490355_1005127</name>
</gene>
<evidence type="ECO:0000313" key="2">
    <source>
        <dbReference type="EMBL" id="SFL46856.1"/>
    </source>
</evidence>
<evidence type="ECO:0000313" key="3">
    <source>
        <dbReference type="Proteomes" id="UP000199520"/>
    </source>
</evidence>
<organism evidence="2 3">
    <name type="scientific">Pelosinus propionicus DSM 13327</name>
    <dbReference type="NCBI Taxonomy" id="1123291"/>
    <lineage>
        <taxon>Bacteria</taxon>
        <taxon>Bacillati</taxon>
        <taxon>Bacillota</taxon>
        <taxon>Negativicutes</taxon>
        <taxon>Selenomonadales</taxon>
        <taxon>Sporomusaceae</taxon>
        <taxon>Pelosinus</taxon>
    </lineage>
</organism>
<dbReference type="EMBL" id="FOTS01000005">
    <property type="protein sequence ID" value="SFL46856.1"/>
    <property type="molecule type" value="Genomic_DNA"/>
</dbReference>
<dbReference type="FunFam" id="2.30.30.140:FF:000022">
    <property type="entry name" value="Hydrogenase assembly chaperone HybG"/>
    <property type="match status" value="1"/>
</dbReference>
<dbReference type="Gene3D" id="2.30.30.140">
    <property type="match status" value="1"/>
</dbReference>
<keyword evidence="3" id="KW-1185">Reference proteome</keyword>
<proteinExistence type="inferred from homology"/>
<accession>A0A1I4HZC8</accession>
<dbReference type="Proteomes" id="UP000199520">
    <property type="component" value="Unassembled WGS sequence"/>
</dbReference>
<comment type="similarity">
    <text evidence="1">Belongs to the HupF/HypC family.</text>
</comment>
<dbReference type="PANTHER" id="PTHR35177:SF2">
    <property type="entry name" value="HYDROGENASE MATURATION FACTOR HYBG"/>
    <property type="match status" value="1"/>
</dbReference>
<dbReference type="InterPro" id="IPR019812">
    <property type="entry name" value="Hydgase_assmbl_chp_CS"/>
</dbReference>
<dbReference type="OrthoDB" id="9806017at2"/>
<dbReference type="SUPFAM" id="SSF159127">
    <property type="entry name" value="HupF/HypC-like"/>
    <property type="match status" value="1"/>
</dbReference>